<dbReference type="Pfam" id="PF02384">
    <property type="entry name" value="N6_Mtase"/>
    <property type="match status" value="1"/>
</dbReference>
<dbReference type="PROSITE" id="PS00092">
    <property type="entry name" value="N6_MTASE"/>
    <property type="match status" value="1"/>
</dbReference>
<organism evidence="10 11">
    <name type="scientific">Marinomonas primoryensis</name>
    <dbReference type="NCBI Taxonomy" id="178399"/>
    <lineage>
        <taxon>Bacteria</taxon>
        <taxon>Pseudomonadati</taxon>
        <taxon>Pseudomonadota</taxon>
        <taxon>Gammaproteobacteria</taxon>
        <taxon>Oceanospirillales</taxon>
        <taxon>Oceanospirillaceae</taxon>
        <taxon>Marinomonas</taxon>
    </lineage>
</organism>
<comment type="similarity">
    <text evidence="1">Belongs to the N(4)/N(6)-methyltransferase family.</text>
</comment>
<dbReference type="GO" id="GO:0004519">
    <property type="term" value="F:endonuclease activity"/>
    <property type="evidence" value="ECO:0007669"/>
    <property type="project" value="UniProtKB-KW"/>
</dbReference>
<keyword evidence="5" id="KW-0949">S-adenosyl-L-methionine</keyword>
<evidence type="ECO:0000313" key="10">
    <source>
        <dbReference type="EMBL" id="AWX99203.1"/>
    </source>
</evidence>
<dbReference type="InterPro" id="IPR051537">
    <property type="entry name" value="DNA_Adenine_Mtase"/>
</dbReference>
<name>A0A2Z4PQ88_9GAMM</name>
<dbReference type="GO" id="GO:0003677">
    <property type="term" value="F:DNA binding"/>
    <property type="evidence" value="ECO:0007669"/>
    <property type="project" value="InterPro"/>
</dbReference>
<proteinExistence type="inferred from homology"/>
<dbReference type="GO" id="GO:0008170">
    <property type="term" value="F:N-methyltransferase activity"/>
    <property type="evidence" value="ECO:0007669"/>
    <property type="project" value="InterPro"/>
</dbReference>
<dbReference type="REBASE" id="253889">
    <property type="entry name" value="M.MprAceLIV"/>
</dbReference>
<dbReference type="SUPFAM" id="SSF53335">
    <property type="entry name" value="S-adenosyl-L-methionine-dependent methyltransferases"/>
    <property type="match status" value="1"/>
</dbReference>
<feature type="domain" description="DNA methylase adenine-specific" evidence="8">
    <location>
        <begin position="154"/>
        <end position="459"/>
    </location>
</feature>
<dbReference type="InterPro" id="IPR038333">
    <property type="entry name" value="T1MK-like_N_sf"/>
</dbReference>
<dbReference type="GO" id="GO:0009307">
    <property type="term" value="P:DNA restriction-modification system"/>
    <property type="evidence" value="ECO:0007669"/>
    <property type="project" value="UniProtKB-KW"/>
</dbReference>
<accession>A0A2Z4PQ88</accession>
<dbReference type="PANTHER" id="PTHR42933:SF4">
    <property type="entry name" value="TYPE I RESTRICTION ENZYME ECOKI METHYLASE SUBUNIT"/>
    <property type="match status" value="1"/>
</dbReference>
<sequence length="494" mass="55856">MFEQVFKNIDDIFHKDAGCSSELDYTEQSSWMLFLKYLDDLEFTKSQEAEMMMEPYQFIIDEPYRWSAWAAPKDAEGKFDHNNALTGDDLMDFVDGELFPYLKGFKQRADNANTIEYKIGEIFSEIKNKIQSGYSLRDALERVDQLRFRSQDEKHELSHLYEAKIKNMGNAGRNGGEYYTPRPLIRAMIDVMQPKIGETIYDGAAGSAGFLCEAFDYLRQGGREKKPLSTNDLDILQTRTFYAKEKKSLAYVIAIMNMILHGIEAPNVLHTNTLSENLMDIQPSNQHDIILANPPFGGKERKEVQENFPIQTGETAFLFLQHFIKMLKPGGRAAVVIKNTFLSNTDNAAIKLRKELLENCNLHTILDCPGGTFIGAGVKTVVLFFTKGEPTLNTWFYELNVGRNMGKTNPLNDNDLADFVALQKAAMSDIKKGESEKSWSLAISDIDQNTYDLSVKNPNIAETAPLREPKAIIEDIIALDKESEAILAKIQGML</sequence>
<dbReference type="InterPro" id="IPR029063">
    <property type="entry name" value="SAM-dependent_MTases_sf"/>
</dbReference>
<dbReference type="RefSeq" id="WP_112135779.1">
    <property type="nucleotide sequence ID" value="NZ_CP016181.1"/>
</dbReference>
<dbReference type="EC" id="2.1.1.72" evidence="2"/>
<evidence type="ECO:0000256" key="7">
    <source>
        <dbReference type="ARBA" id="ARBA00047942"/>
    </source>
</evidence>
<dbReference type="Proteomes" id="UP000249898">
    <property type="component" value="Chromosome"/>
</dbReference>
<dbReference type="EMBL" id="CP016181">
    <property type="protein sequence ID" value="AWX99203.1"/>
    <property type="molecule type" value="Genomic_DNA"/>
</dbReference>
<evidence type="ECO:0000256" key="6">
    <source>
        <dbReference type="ARBA" id="ARBA00022747"/>
    </source>
</evidence>
<evidence type="ECO:0000259" key="9">
    <source>
        <dbReference type="Pfam" id="PF12161"/>
    </source>
</evidence>
<keyword evidence="3" id="KW-0489">Methyltransferase</keyword>
<dbReference type="Gene3D" id="3.40.50.150">
    <property type="entry name" value="Vaccinia Virus protein VP39"/>
    <property type="match status" value="1"/>
</dbReference>
<dbReference type="InterPro" id="IPR002052">
    <property type="entry name" value="DNA_methylase_N6_adenine_CS"/>
</dbReference>
<dbReference type="GO" id="GO:0032259">
    <property type="term" value="P:methylation"/>
    <property type="evidence" value="ECO:0007669"/>
    <property type="project" value="UniProtKB-KW"/>
</dbReference>
<dbReference type="Pfam" id="PF12161">
    <property type="entry name" value="HsdM_N"/>
    <property type="match status" value="1"/>
</dbReference>
<evidence type="ECO:0000313" key="11">
    <source>
        <dbReference type="Proteomes" id="UP000249898"/>
    </source>
</evidence>
<dbReference type="AlphaFoldDB" id="A0A2Z4PQ88"/>
<dbReference type="PANTHER" id="PTHR42933">
    <property type="entry name" value="SLR6095 PROTEIN"/>
    <property type="match status" value="1"/>
</dbReference>
<keyword evidence="10" id="KW-0255">Endonuclease</keyword>
<dbReference type="PRINTS" id="PR00507">
    <property type="entry name" value="N12N6MTFRASE"/>
</dbReference>
<evidence type="ECO:0000256" key="2">
    <source>
        <dbReference type="ARBA" id="ARBA00011900"/>
    </source>
</evidence>
<dbReference type="OrthoDB" id="9784823at2"/>
<dbReference type="InterPro" id="IPR022749">
    <property type="entry name" value="D12N6_MeTrfase_N"/>
</dbReference>
<evidence type="ECO:0000256" key="5">
    <source>
        <dbReference type="ARBA" id="ARBA00022691"/>
    </source>
</evidence>
<keyword evidence="10" id="KW-0540">Nuclease</keyword>
<evidence type="ECO:0000256" key="4">
    <source>
        <dbReference type="ARBA" id="ARBA00022679"/>
    </source>
</evidence>
<evidence type="ECO:0000259" key="8">
    <source>
        <dbReference type="Pfam" id="PF02384"/>
    </source>
</evidence>
<dbReference type="InterPro" id="IPR003356">
    <property type="entry name" value="DNA_methylase_A-5"/>
</dbReference>
<protein>
    <recommendedName>
        <fullName evidence="2">site-specific DNA-methyltransferase (adenine-specific)</fullName>
        <ecNumber evidence="2">2.1.1.72</ecNumber>
    </recommendedName>
</protein>
<evidence type="ECO:0000256" key="3">
    <source>
        <dbReference type="ARBA" id="ARBA00022603"/>
    </source>
</evidence>
<feature type="domain" description="N6 adenine-specific DNA methyltransferase N-terminal" evidence="9">
    <location>
        <begin position="7"/>
        <end position="138"/>
    </location>
</feature>
<keyword evidence="6" id="KW-0680">Restriction system</keyword>
<keyword evidence="10" id="KW-0378">Hydrolase</keyword>
<dbReference type="Gene3D" id="1.20.1260.30">
    <property type="match status" value="1"/>
</dbReference>
<keyword evidence="4" id="KW-0808">Transferase</keyword>
<evidence type="ECO:0000256" key="1">
    <source>
        <dbReference type="ARBA" id="ARBA00006594"/>
    </source>
</evidence>
<gene>
    <name evidence="10" type="ORF">A8139_03690</name>
</gene>
<comment type="catalytic activity">
    <reaction evidence="7">
        <text>a 2'-deoxyadenosine in DNA + S-adenosyl-L-methionine = an N(6)-methyl-2'-deoxyadenosine in DNA + S-adenosyl-L-homocysteine + H(+)</text>
        <dbReference type="Rhea" id="RHEA:15197"/>
        <dbReference type="Rhea" id="RHEA-COMP:12418"/>
        <dbReference type="Rhea" id="RHEA-COMP:12419"/>
        <dbReference type="ChEBI" id="CHEBI:15378"/>
        <dbReference type="ChEBI" id="CHEBI:57856"/>
        <dbReference type="ChEBI" id="CHEBI:59789"/>
        <dbReference type="ChEBI" id="CHEBI:90615"/>
        <dbReference type="ChEBI" id="CHEBI:90616"/>
        <dbReference type="EC" id="2.1.1.72"/>
    </reaction>
</comment>
<dbReference type="GO" id="GO:0009007">
    <property type="term" value="F:site-specific DNA-methyltransferase (adenine-specific) activity"/>
    <property type="evidence" value="ECO:0007669"/>
    <property type="project" value="UniProtKB-EC"/>
</dbReference>
<reference evidence="10 11" key="1">
    <citation type="submission" date="2016-06" db="EMBL/GenBank/DDBJ databases">
        <title>The sequenced genome of the ice-adhering bacterium Marinomonas primoryensis, from Antarctica.</title>
        <authorList>
            <person name="Graham L."/>
            <person name="Vance T.D.R."/>
            <person name="Davies P.L."/>
        </authorList>
    </citation>
    <scope>NUCLEOTIDE SEQUENCE [LARGE SCALE GENOMIC DNA]</scope>
    <source>
        <strain evidence="10 11">AceL</strain>
    </source>
</reference>